<dbReference type="Gene3D" id="3.30.565.10">
    <property type="entry name" value="Histidine kinase-like ATPase, C-terminal domain"/>
    <property type="match status" value="1"/>
</dbReference>
<dbReference type="SUPFAM" id="SSF47384">
    <property type="entry name" value="Homodimeric domain of signal transducing histidine kinase"/>
    <property type="match status" value="1"/>
</dbReference>
<dbReference type="Gene3D" id="3.30.450.20">
    <property type="entry name" value="PAS domain"/>
    <property type="match status" value="2"/>
</dbReference>
<organism evidence="7 8">
    <name type="scientific">Spirosoma profusum</name>
    <dbReference type="NCBI Taxonomy" id="2771354"/>
    <lineage>
        <taxon>Bacteria</taxon>
        <taxon>Pseudomonadati</taxon>
        <taxon>Bacteroidota</taxon>
        <taxon>Cytophagia</taxon>
        <taxon>Cytophagales</taxon>
        <taxon>Cytophagaceae</taxon>
        <taxon>Spirosoma</taxon>
    </lineage>
</organism>
<dbReference type="CDD" id="cd00082">
    <property type="entry name" value="HisKA"/>
    <property type="match status" value="1"/>
</dbReference>
<dbReference type="InterPro" id="IPR003594">
    <property type="entry name" value="HATPase_dom"/>
</dbReference>
<dbReference type="InterPro" id="IPR003661">
    <property type="entry name" value="HisK_dim/P_dom"/>
</dbReference>
<dbReference type="EC" id="2.7.13.3" evidence="2"/>
<dbReference type="InterPro" id="IPR005467">
    <property type="entry name" value="His_kinase_dom"/>
</dbReference>
<evidence type="ECO:0000313" key="8">
    <source>
        <dbReference type="Proteomes" id="UP000598820"/>
    </source>
</evidence>
<sequence length="523" mass="58826">MRKSSTNSSGLAFHLPLINAMPGKHLILLPDPSFTIAAVSDDYLAALGIQRDFLVGNGLFKAYFKQKNNQGISEQLLQSLTQVVQTKQIHFMTDQHHQWPNIQTGVLEWRSWRPVNKPVIDSDGEIVFIIHTVEDVTNERQLVEVAEANQYLQTIINLFKEPLQVLKPIFENGEIIDFRFQLTNQAYAFYANTTPQGLQGKRVGEVFPGYFETASFTKPVETYKTGQPLTFEIHYDKDGLDLYNLMSTFKLDEEVVIHFTDFTNLRQLQFQLENKIDELNRSNDNLQQFAYIASHDLQEPLRKIQSFSTLLATDLEGKLSPSNIDYLQRISSASTRMSRLIKDLLDYSRLSANQQSFSPVSLASVVTDVLTMLDWSVSQANAQVDVGPLPIVNGDAGQLGQLFQNLLSNALKFSRPNQPPKVEVSSEQVAKSALPVGFKPKSTSTMFHQISICDEGIGFDEQHVERIFQIFQRLHGKHQYSGTGIGLAICQQVVNNHGGYITATSKLGEGSVFWVYLPVTSSQ</sequence>
<dbReference type="PANTHER" id="PTHR43304">
    <property type="entry name" value="PHYTOCHROME-LIKE PROTEIN CPH1"/>
    <property type="match status" value="1"/>
</dbReference>
<dbReference type="Gene3D" id="1.10.287.130">
    <property type="match status" value="1"/>
</dbReference>
<dbReference type="Pfam" id="PF02518">
    <property type="entry name" value="HATPase_c"/>
    <property type="match status" value="1"/>
</dbReference>
<dbReference type="Pfam" id="PF08448">
    <property type="entry name" value="PAS_4"/>
    <property type="match status" value="1"/>
</dbReference>
<evidence type="ECO:0000256" key="3">
    <source>
        <dbReference type="ARBA" id="ARBA00022553"/>
    </source>
</evidence>
<keyword evidence="4" id="KW-0808">Transferase</keyword>
<dbReference type="PROSITE" id="PS50109">
    <property type="entry name" value="HIS_KIN"/>
    <property type="match status" value="1"/>
</dbReference>
<protein>
    <recommendedName>
        <fullName evidence="2">histidine kinase</fullName>
        <ecNumber evidence="2">2.7.13.3</ecNumber>
    </recommendedName>
</protein>
<dbReference type="Pfam" id="PF00512">
    <property type="entry name" value="HisKA"/>
    <property type="match status" value="1"/>
</dbReference>
<evidence type="ECO:0000256" key="2">
    <source>
        <dbReference type="ARBA" id="ARBA00012438"/>
    </source>
</evidence>
<dbReference type="SMART" id="SM00387">
    <property type="entry name" value="HATPase_c"/>
    <property type="match status" value="1"/>
</dbReference>
<dbReference type="GO" id="GO:0000155">
    <property type="term" value="F:phosphorelay sensor kinase activity"/>
    <property type="evidence" value="ECO:0007669"/>
    <property type="project" value="InterPro"/>
</dbReference>
<dbReference type="InterPro" id="IPR052162">
    <property type="entry name" value="Sensor_kinase/Photoreceptor"/>
</dbReference>
<gene>
    <name evidence="7" type="ORF">IC229_17640</name>
</gene>
<evidence type="ECO:0000313" key="7">
    <source>
        <dbReference type="EMBL" id="MBD2702475.1"/>
    </source>
</evidence>
<dbReference type="PANTHER" id="PTHR43304:SF1">
    <property type="entry name" value="PAC DOMAIN-CONTAINING PROTEIN"/>
    <property type="match status" value="1"/>
</dbReference>
<reference evidence="7" key="1">
    <citation type="submission" date="2020-09" db="EMBL/GenBank/DDBJ databases">
        <authorList>
            <person name="Kim M.K."/>
        </authorList>
    </citation>
    <scope>NUCLEOTIDE SEQUENCE</scope>
    <source>
        <strain evidence="7">BT702</strain>
    </source>
</reference>
<evidence type="ECO:0000256" key="5">
    <source>
        <dbReference type="ARBA" id="ARBA00022777"/>
    </source>
</evidence>
<dbReference type="InterPro" id="IPR036890">
    <property type="entry name" value="HATPase_C_sf"/>
</dbReference>
<keyword evidence="5" id="KW-0418">Kinase</keyword>
<dbReference type="SUPFAM" id="SSF55874">
    <property type="entry name" value="ATPase domain of HSP90 chaperone/DNA topoisomerase II/histidine kinase"/>
    <property type="match status" value="1"/>
</dbReference>
<evidence type="ECO:0000256" key="1">
    <source>
        <dbReference type="ARBA" id="ARBA00000085"/>
    </source>
</evidence>
<accession>A0A926XYC5</accession>
<name>A0A926XYC5_9BACT</name>
<dbReference type="RefSeq" id="WP_190888333.1">
    <property type="nucleotide sequence ID" value="NZ_JACWZY010000015.1"/>
</dbReference>
<dbReference type="InterPro" id="IPR013656">
    <property type="entry name" value="PAS_4"/>
</dbReference>
<dbReference type="EMBL" id="JACWZY010000015">
    <property type="protein sequence ID" value="MBD2702475.1"/>
    <property type="molecule type" value="Genomic_DNA"/>
</dbReference>
<dbReference type="InterPro" id="IPR004358">
    <property type="entry name" value="Sig_transdc_His_kin-like_C"/>
</dbReference>
<feature type="domain" description="Histidine kinase" evidence="6">
    <location>
        <begin position="292"/>
        <end position="521"/>
    </location>
</feature>
<dbReference type="PRINTS" id="PR00344">
    <property type="entry name" value="BCTRLSENSOR"/>
</dbReference>
<dbReference type="FunFam" id="3.30.565.10:FF:000006">
    <property type="entry name" value="Sensor histidine kinase WalK"/>
    <property type="match status" value="1"/>
</dbReference>
<keyword evidence="8" id="KW-1185">Reference proteome</keyword>
<evidence type="ECO:0000256" key="4">
    <source>
        <dbReference type="ARBA" id="ARBA00022679"/>
    </source>
</evidence>
<proteinExistence type="predicted"/>
<dbReference type="AlphaFoldDB" id="A0A926XYC5"/>
<dbReference type="Proteomes" id="UP000598820">
    <property type="component" value="Unassembled WGS sequence"/>
</dbReference>
<comment type="catalytic activity">
    <reaction evidence="1">
        <text>ATP + protein L-histidine = ADP + protein N-phospho-L-histidine.</text>
        <dbReference type="EC" id="2.7.13.3"/>
    </reaction>
</comment>
<dbReference type="SMART" id="SM00388">
    <property type="entry name" value="HisKA"/>
    <property type="match status" value="1"/>
</dbReference>
<dbReference type="InterPro" id="IPR036097">
    <property type="entry name" value="HisK_dim/P_sf"/>
</dbReference>
<keyword evidence="3" id="KW-0597">Phosphoprotein</keyword>
<comment type="caution">
    <text evidence="7">The sequence shown here is derived from an EMBL/GenBank/DDBJ whole genome shotgun (WGS) entry which is preliminary data.</text>
</comment>
<evidence type="ECO:0000259" key="6">
    <source>
        <dbReference type="PROSITE" id="PS50109"/>
    </source>
</evidence>